<dbReference type="InterPro" id="IPR050330">
    <property type="entry name" value="Bact_OuterMem_StrucFunc"/>
</dbReference>
<keyword evidence="2 4" id="KW-0472">Membrane</keyword>
<comment type="subcellular location">
    <subcellularLocation>
        <location evidence="1">Cell outer membrane</location>
    </subcellularLocation>
</comment>
<keyword evidence="8" id="KW-1185">Reference proteome</keyword>
<evidence type="ECO:0000313" key="8">
    <source>
        <dbReference type="Proteomes" id="UP000292445"/>
    </source>
</evidence>
<dbReference type="Gene3D" id="3.30.1330.60">
    <property type="entry name" value="OmpA-like domain"/>
    <property type="match status" value="1"/>
</dbReference>
<evidence type="ECO:0000259" key="6">
    <source>
        <dbReference type="PROSITE" id="PS51123"/>
    </source>
</evidence>
<dbReference type="Pfam" id="PF00691">
    <property type="entry name" value="OmpA"/>
    <property type="match status" value="1"/>
</dbReference>
<dbReference type="EMBL" id="SGXC01000001">
    <property type="protein sequence ID" value="RZS85931.1"/>
    <property type="molecule type" value="Genomic_DNA"/>
</dbReference>
<evidence type="ECO:0000256" key="4">
    <source>
        <dbReference type="PROSITE-ProRule" id="PRU00473"/>
    </source>
</evidence>
<protein>
    <submittedName>
        <fullName evidence="7">Outer membrane protein OmpA-like peptidoglycan-associated protein</fullName>
    </submittedName>
</protein>
<feature type="chain" id="PRO_5020858876" evidence="5">
    <location>
        <begin position="35"/>
        <end position="203"/>
    </location>
</feature>
<dbReference type="AlphaFoldDB" id="A0A4Q7NLD1"/>
<keyword evidence="5" id="KW-0732">Signal</keyword>
<gene>
    <name evidence="7" type="ORF">EV675_1961</name>
</gene>
<dbReference type="PANTHER" id="PTHR30329">
    <property type="entry name" value="STATOR ELEMENT OF FLAGELLAR MOTOR COMPLEX"/>
    <property type="match status" value="1"/>
</dbReference>
<dbReference type="GO" id="GO:0009279">
    <property type="term" value="C:cell outer membrane"/>
    <property type="evidence" value="ECO:0007669"/>
    <property type="project" value="UniProtKB-SubCell"/>
</dbReference>
<dbReference type="RefSeq" id="WP_130357069.1">
    <property type="nucleotide sequence ID" value="NZ_SGXC01000001.1"/>
</dbReference>
<evidence type="ECO:0000256" key="3">
    <source>
        <dbReference type="ARBA" id="ARBA00023237"/>
    </source>
</evidence>
<feature type="domain" description="OmpA-like" evidence="6">
    <location>
        <begin position="87"/>
        <end position="203"/>
    </location>
</feature>
<dbReference type="PROSITE" id="PS51123">
    <property type="entry name" value="OMPA_2"/>
    <property type="match status" value="1"/>
</dbReference>
<dbReference type="OrthoDB" id="1149075at2"/>
<dbReference type="InterPro" id="IPR006665">
    <property type="entry name" value="OmpA-like"/>
</dbReference>
<dbReference type="Proteomes" id="UP000292445">
    <property type="component" value="Unassembled WGS sequence"/>
</dbReference>
<dbReference type="InterPro" id="IPR006664">
    <property type="entry name" value="OMP_bac"/>
</dbReference>
<evidence type="ECO:0000313" key="7">
    <source>
        <dbReference type="EMBL" id="RZS85931.1"/>
    </source>
</evidence>
<reference evidence="7 8" key="1">
    <citation type="submission" date="2019-02" db="EMBL/GenBank/DDBJ databases">
        <title>Genomic Encyclopedia of Type Strains, Phase IV (KMG-IV): sequencing the most valuable type-strain genomes for metagenomic binning, comparative biology and taxonomic classification.</title>
        <authorList>
            <person name="Goeker M."/>
        </authorList>
    </citation>
    <scope>NUCLEOTIDE SEQUENCE [LARGE SCALE GENOMIC DNA]</scope>
    <source>
        <strain evidence="7 8">K24</strain>
    </source>
</reference>
<dbReference type="PROSITE" id="PS51257">
    <property type="entry name" value="PROKAR_LIPOPROTEIN"/>
    <property type="match status" value="1"/>
</dbReference>
<dbReference type="CDD" id="cd07185">
    <property type="entry name" value="OmpA_C-like"/>
    <property type="match status" value="1"/>
</dbReference>
<comment type="caution">
    <text evidence="7">The sequence shown here is derived from an EMBL/GenBank/DDBJ whole genome shotgun (WGS) entry which is preliminary data.</text>
</comment>
<feature type="signal peptide" evidence="5">
    <location>
        <begin position="1"/>
        <end position="34"/>
    </location>
</feature>
<organism evidence="7 8">
    <name type="scientific">Pigmentiphaga kullae</name>
    <dbReference type="NCBI Taxonomy" id="151784"/>
    <lineage>
        <taxon>Bacteria</taxon>
        <taxon>Pseudomonadati</taxon>
        <taxon>Pseudomonadota</taxon>
        <taxon>Betaproteobacteria</taxon>
        <taxon>Burkholderiales</taxon>
        <taxon>Alcaligenaceae</taxon>
        <taxon>Pigmentiphaga</taxon>
    </lineage>
</organism>
<accession>A0A4Q7NLD1</accession>
<dbReference type="PRINTS" id="PR01021">
    <property type="entry name" value="OMPADOMAIN"/>
</dbReference>
<dbReference type="PROSITE" id="PS01068">
    <property type="entry name" value="OMPA_1"/>
    <property type="match status" value="1"/>
</dbReference>
<evidence type="ECO:0000256" key="2">
    <source>
        <dbReference type="ARBA" id="ARBA00023136"/>
    </source>
</evidence>
<dbReference type="InterPro" id="IPR006690">
    <property type="entry name" value="OMPA-like_CS"/>
</dbReference>
<dbReference type="PANTHER" id="PTHR30329:SF21">
    <property type="entry name" value="LIPOPROTEIN YIAD-RELATED"/>
    <property type="match status" value="1"/>
</dbReference>
<keyword evidence="3" id="KW-0998">Cell outer membrane</keyword>
<name>A0A4Q7NLD1_9BURK</name>
<evidence type="ECO:0000256" key="1">
    <source>
        <dbReference type="ARBA" id="ARBA00004442"/>
    </source>
</evidence>
<evidence type="ECO:0000256" key="5">
    <source>
        <dbReference type="SAM" id="SignalP"/>
    </source>
</evidence>
<proteinExistence type="predicted"/>
<dbReference type="InterPro" id="IPR036737">
    <property type="entry name" value="OmpA-like_sf"/>
</dbReference>
<dbReference type="SUPFAM" id="SSF103088">
    <property type="entry name" value="OmpA-like"/>
    <property type="match status" value="1"/>
</dbReference>
<sequence>MKTSVRPRVFPSGPLAAAALACAAAFAIPHAGHAQSGNFGTETPSVNQIIDQLKAGGGDDATAGVRTRALRPGASSQATAMPEAAPAPAAPAAISMQIQFAFGSDQIAESSRRSIDNLAAALASDELKGRMFTVAGHTDGVGSADYNMRLSQRRAASVKTYLVGHGVDAARLRTVGKGPTELLNPADPRAAENRRVEIIATGS</sequence>